<dbReference type="eggNOG" id="COG0745">
    <property type="taxonomic scope" value="Bacteria"/>
</dbReference>
<keyword evidence="2" id="KW-0902">Two-component regulatory system</keyword>
<dbReference type="EMBL" id="CP000828">
    <property type="protein sequence ID" value="ABW30834.1"/>
    <property type="molecule type" value="Genomic_DNA"/>
</dbReference>
<evidence type="ECO:0000259" key="4">
    <source>
        <dbReference type="PROSITE" id="PS50110"/>
    </source>
</evidence>
<proteinExistence type="predicted"/>
<feature type="modified residue" description="4-aspartylphosphate" evidence="3">
    <location>
        <position position="52"/>
    </location>
</feature>
<keyword evidence="6" id="KW-1185">Reference proteome</keyword>
<dbReference type="InterPro" id="IPR001789">
    <property type="entry name" value="Sig_transdc_resp-reg_receiver"/>
</dbReference>
<protein>
    <submittedName>
        <fullName evidence="5">Response regulator reciever protein</fullName>
    </submittedName>
</protein>
<organism evidence="5 6">
    <name type="scientific">Acaryochloris marina (strain MBIC 11017)</name>
    <dbReference type="NCBI Taxonomy" id="329726"/>
    <lineage>
        <taxon>Bacteria</taxon>
        <taxon>Bacillati</taxon>
        <taxon>Cyanobacteriota</taxon>
        <taxon>Cyanophyceae</taxon>
        <taxon>Acaryochloridales</taxon>
        <taxon>Acaryochloridaceae</taxon>
        <taxon>Acaryochloris</taxon>
    </lineage>
</organism>
<dbReference type="STRING" id="329726.AM1_5895"/>
<dbReference type="Gene3D" id="3.40.50.2300">
    <property type="match status" value="1"/>
</dbReference>
<name>B0C1K0_ACAM1</name>
<dbReference type="HOGENOM" id="CLU_1881200_0_0_3"/>
<dbReference type="InterPro" id="IPR050595">
    <property type="entry name" value="Bact_response_regulator"/>
</dbReference>
<dbReference type="SMART" id="SM00448">
    <property type="entry name" value="REC"/>
    <property type="match status" value="1"/>
</dbReference>
<dbReference type="InterPro" id="IPR011006">
    <property type="entry name" value="CheY-like_superfamily"/>
</dbReference>
<dbReference type="KEGG" id="amr:AM1_5895"/>
<dbReference type="GO" id="GO:0000160">
    <property type="term" value="P:phosphorelay signal transduction system"/>
    <property type="evidence" value="ECO:0007669"/>
    <property type="project" value="UniProtKB-KW"/>
</dbReference>
<evidence type="ECO:0000313" key="5">
    <source>
        <dbReference type="EMBL" id="ABW30834.1"/>
    </source>
</evidence>
<dbReference type="RefSeq" id="WP_012166040.1">
    <property type="nucleotide sequence ID" value="NC_009925.1"/>
</dbReference>
<dbReference type="Proteomes" id="UP000000268">
    <property type="component" value="Chromosome"/>
</dbReference>
<evidence type="ECO:0000313" key="6">
    <source>
        <dbReference type="Proteomes" id="UP000000268"/>
    </source>
</evidence>
<accession>B0C1K0</accession>
<dbReference type="PANTHER" id="PTHR44591:SF14">
    <property type="entry name" value="PROTEIN PILG"/>
    <property type="match status" value="1"/>
</dbReference>
<dbReference type="OrthoDB" id="9792014at2"/>
<dbReference type="PROSITE" id="PS50110">
    <property type="entry name" value="RESPONSE_REGULATORY"/>
    <property type="match status" value="1"/>
</dbReference>
<keyword evidence="1 3" id="KW-0597">Phosphoprotein</keyword>
<evidence type="ECO:0000256" key="2">
    <source>
        <dbReference type="ARBA" id="ARBA00023012"/>
    </source>
</evidence>
<dbReference type="SUPFAM" id="SSF52172">
    <property type="entry name" value="CheY-like"/>
    <property type="match status" value="1"/>
</dbReference>
<reference evidence="5 6" key="1">
    <citation type="journal article" date="2008" name="Proc. Natl. Acad. Sci. U.S.A.">
        <title>Niche adaptation and genome expansion in the chlorophyll d-producing cyanobacterium Acaryochloris marina.</title>
        <authorList>
            <person name="Swingley W.D."/>
            <person name="Chen M."/>
            <person name="Cheung P.C."/>
            <person name="Conrad A.L."/>
            <person name="Dejesa L.C."/>
            <person name="Hao J."/>
            <person name="Honchak B.M."/>
            <person name="Karbach L.E."/>
            <person name="Kurdoglu A."/>
            <person name="Lahiri S."/>
            <person name="Mastrian S.D."/>
            <person name="Miyashita H."/>
            <person name="Page L."/>
            <person name="Ramakrishna P."/>
            <person name="Satoh S."/>
            <person name="Sattley W.M."/>
            <person name="Shimada Y."/>
            <person name="Taylor H.L."/>
            <person name="Tomo T."/>
            <person name="Tsuchiya T."/>
            <person name="Wang Z.T."/>
            <person name="Raymond J."/>
            <person name="Mimuro M."/>
            <person name="Blankenship R.E."/>
            <person name="Touchman J.W."/>
        </authorList>
    </citation>
    <scope>NUCLEOTIDE SEQUENCE [LARGE SCALE GENOMIC DNA]</scope>
    <source>
        <strain evidence="6">MBIC 11017</strain>
    </source>
</reference>
<dbReference type="Pfam" id="PF00072">
    <property type="entry name" value="Response_reg"/>
    <property type="match status" value="1"/>
</dbReference>
<dbReference type="PANTHER" id="PTHR44591">
    <property type="entry name" value="STRESS RESPONSE REGULATOR PROTEIN 1"/>
    <property type="match status" value="1"/>
</dbReference>
<gene>
    <name evidence="5" type="ordered locus">AM1_5895</name>
</gene>
<feature type="domain" description="Response regulatory" evidence="4">
    <location>
        <begin position="3"/>
        <end position="128"/>
    </location>
</feature>
<evidence type="ECO:0000256" key="1">
    <source>
        <dbReference type="ARBA" id="ARBA00022553"/>
    </source>
</evidence>
<dbReference type="AlphaFoldDB" id="B0C1K0"/>
<evidence type="ECO:0000256" key="3">
    <source>
        <dbReference type="PROSITE-ProRule" id="PRU00169"/>
    </source>
</evidence>
<sequence length="135" mass="15071">MANILIFEDDLILAESWHKTLSAQGHQVEHTTNVDTAMSKIYEGYLDIAFIDIFIQKNNQESLRGGILLISKINMLSLGYKPWLIAISGRSHDPSCSVLEIAKTVGADEYLKKPIDLEELIAAVERVTSAQVKEQ</sequence>